<comment type="caution">
    <text evidence="10">The sequence shown here is derived from an EMBL/GenBank/DDBJ whole genome shotgun (WGS) entry which is preliminary data.</text>
</comment>
<gene>
    <name evidence="10" type="ORF">GJR99_06685</name>
</gene>
<dbReference type="NCBIfam" id="NF041393">
    <property type="entry name" value="Frdxn_Halo"/>
    <property type="match status" value="1"/>
</dbReference>
<evidence type="ECO:0000256" key="7">
    <source>
        <dbReference type="ARBA" id="ARBA00023014"/>
    </source>
</evidence>
<keyword evidence="11" id="KW-1185">Reference proteome</keyword>
<evidence type="ECO:0000256" key="4">
    <source>
        <dbReference type="ARBA" id="ARBA00022723"/>
    </source>
</evidence>
<feature type="domain" description="2Fe-2S ferredoxin-type" evidence="9">
    <location>
        <begin position="119"/>
        <end position="209"/>
    </location>
</feature>
<evidence type="ECO:0000256" key="1">
    <source>
        <dbReference type="ARBA" id="ARBA00007874"/>
    </source>
</evidence>
<sequence>MPLEETSLEALQSRLDDVESKAAAQRLMVAIAYKQGLSKAELTDWYGFPAPTVEEWFEEFESNSIDEIVDEIERFELPGRSVKPLVRQPNRSRLTYLNYEVIQDQGWDIDDDDLFEKASAAHLDSEDYGRIVVERGESILEAVERRGYNWPYACRGGACSNCAVYLKDGEIAMPGQQILPEDAIERGARLTCVGVPVTDHVGIIYNAKYIDFLDELRLPATRFSKSL</sequence>
<dbReference type="InterPro" id="IPR036010">
    <property type="entry name" value="2Fe-2S_ferredoxin-like_sf"/>
</dbReference>
<keyword evidence="7" id="KW-0411">Iron-sulfur</keyword>
<dbReference type="PROSITE" id="PS51085">
    <property type="entry name" value="2FE2S_FER_2"/>
    <property type="match status" value="1"/>
</dbReference>
<dbReference type="GO" id="GO:0046872">
    <property type="term" value="F:metal ion binding"/>
    <property type="evidence" value="ECO:0007669"/>
    <property type="project" value="UniProtKB-KW"/>
</dbReference>
<evidence type="ECO:0000256" key="5">
    <source>
        <dbReference type="ARBA" id="ARBA00022982"/>
    </source>
</evidence>
<keyword evidence="2" id="KW-0813">Transport</keyword>
<keyword evidence="5" id="KW-0249">Electron transport</keyword>
<dbReference type="EMBL" id="WKJQ01000001">
    <property type="protein sequence ID" value="MRW96262.1"/>
    <property type="molecule type" value="Genomic_DNA"/>
</dbReference>
<keyword evidence="3" id="KW-0001">2Fe-2S</keyword>
<dbReference type="Pfam" id="PF00111">
    <property type="entry name" value="Fer2"/>
    <property type="match status" value="1"/>
</dbReference>
<evidence type="ECO:0000313" key="10">
    <source>
        <dbReference type="EMBL" id="MRW96262.1"/>
    </source>
</evidence>
<evidence type="ECO:0000256" key="3">
    <source>
        <dbReference type="ARBA" id="ARBA00022714"/>
    </source>
</evidence>
<dbReference type="OrthoDB" id="195646at2157"/>
<evidence type="ECO:0000259" key="9">
    <source>
        <dbReference type="PROSITE" id="PS51085"/>
    </source>
</evidence>
<dbReference type="GO" id="GO:0051537">
    <property type="term" value="F:2 iron, 2 sulfur cluster binding"/>
    <property type="evidence" value="ECO:0007669"/>
    <property type="project" value="UniProtKB-KW"/>
</dbReference>
<dbReference type="PROSITE" id="PS00197">
    <property type="entry name" value="2FE2S_FER_1"/>
    <property type="match status" value="1"/>
</dbReference>
<dbReference type="InterPro" id="IPR006058">
    <property type="entry name" value="2Fe2S_fd_BS"/>
</dbReference>
<dbReference type="PANTHER" id="PTHR43112">
    <property type="entry name" value="FERREDOXIN"/>
    <property type="match status" value="1"/>
</dbReference>
<name>A0A6A8G6R8_9EURY</name>
<dbReference type="CDD" id="cd00207">
    <property type="entry name" value="fer2"/>
    <property type="match status" value="1"/>
</dbReference>
<reference evidence="10 11" key="1">
    <citation type="submission" date="2019-11" db="EMBL/GenBank/DDBJ databases">
        <title>Whole genome sequence of Haloferax sp. MBLA0078.</title>
        <authorList>
            <person name="Seo M.-J."/>
            <person name="Cho E.-S."/>
        </authorList>
    </citation>
    <scope>NUCLEOTIDE SEQUENCE [LARGE SCALE GENOMIC DNA]</scope>
    <source>
        <strain evidence="10 11">MBLA0078</strain>
    </source>
</reference>
<accession>A0A6A8G6R8</accession>
<dbReference type="InterPro" id="IPR001041">
    <property type="entry name" value="2Fe-2S_ferredoxin-type"/>
</dbReference>
<evidence type="ECO:0000313" key="11">
    <source>
        <dbReference type="Proteomes" id="UP000443423"/>
    </source>
</evidence>
<dbReference type="SUPFAM" id="SSF54292">
    <property type="entry name" value="2Fe-2S ferredoxin-like"/>
    <property type="match status" value="1"/>
</dbReference>
<dbReference type="AlphaFoldDB" id="A0A6A8G6R8"/>
<organism evidence="10 11">
    <name type="scientific">Haloferax marinum</name>
    <dbReference type="NCBI Taxonomy" id="2666143"/>
    <lineage>
        <taxon>Archaea</taxon>
        <taxon>Methanobacteriati</taxon>
        <taxon>Methanobacteriota</taxon>
        <taxon>Stenosarchaea group</taxon>
        <taxon>Halobacteria</taxon>
        <taxon>Halobacteriales</taxon>
        <taxon>Haloferacaceae</taxon>
        <taxon>Haloferax</taxon>
    </lineage>
</organism>
<dbReference type="Proteomes" id="UP000443423">
    <property type="component" value="Unassembled WGS sequence"/>
</dbReference>
<dbReference type="PANTHER" id="PTHR43112:SF3">
    <property type="entry name" value="FERREDOXIN-2, CHLOROPLASTIC"/>
    <property type="match status" value="1"/>
</dbReference>
<dbReference type="InterPro" id="IPR053441">
    <property type="entry name" value="2Fe2S_Ferredoxin"/>
</dbReference>
<dbReference type="InterPro" id="IPR012675">
    <property type="entry name" value="Beta-grasp_dom_sf"/>
</dbReference>
<evidence type="ECO:0000256" key="2">
    <source>
        <dbReference type="ARBA" id="ARBA00022448"/>
    </source>
</evidence>
<dbReference type="Gene3D" id="3.10.20.30">
    <property type="match status" value="1"/>
</dbReference>
<comment type="similarity">
    <text evidence="1">Belongs to the 2Fe2S plant-type ferredoxin family.</text>
</comment>
<evidence type="ECO:0000256" key="8">
    <source>
        <dbReference type="ARBA" id="ARBA00034078"/>
    </source>
</evidence>
<keyword evidence="4" id="KW-0479">Metal-binding</keyword>
<proteinExistence type="inferred from homology"/>
<comment type="cofactor">
    <cofactor evidence="8">
        <name>[2Fe-2S] cluster</name>
        <dbReference type="ChEBI" id="CHEBI:190135"/>
    </cofactor>
</comment>
<protein>
    <submittedName>
        <fullName evidence="10">2Fe-2S iron-sulfur cluster binding domain-containing protein</fullName>
    </submittedName>
</protein>
<keyword evidence="6" id="KW-0408">Iron</keyword>
<evidence type="ECO:0000256" key="6">
    <source>
        <dbReference type="ARBA" id="ARBA00023004"/>
    </source>
</evidence>